<comment type="caution">
    <text evidence="10">The sequence shown here is derived from an EMBL/GenBank/DDBJ whole genome shotgun (WGS) entry which is preliminary data.</text>
</comment>
<dbReference type="EC" id="3.1.2.22" evidence="2"/>
<evidence type="ECO:0000256" key="7">
    <source>
        <dbReference type="ARBA" id="ARBA00023180"/>
    </source>
</evidence>
<comment type="similarity">
    <text evidence="1">Belongs to the palmitoyl-protein thioesterase family.</text>
</comment>
<dbReference type="SUPFAM" id="SSF53474">
    <property type="entry name" value="alpha/beta-Hydrolases"/>
    <property type="match status" value="1"/>
</dbReference>
<organism evidence="10 11">
    <name type="scientific">Ignelater luminosus</name>
    <name type="common">Cucubano</name>
    <name type="synonym">Pyrophorus luminosus</name>
    <dbReference type="NCBI Taxonomy" id="2038154"/>
    <lineage>
        <taxon>Eukaryota</taxon>
        <taxon>Metazoa</taxon>
        <taxon>Ecdysozoa</taxon>
        <taxon>Arthropoda</taxon>
        <taxon>Hexapoda</taxon>
        <taxon>Insecta</taxon>
        <taxon>Pterygota</taxon>
        <taxon>Neoptera</taxon>
        <taxon>Endopterygota</taxon>
        <taxon>Coleoptera</taxon>
        <taxon>Polyphaga</taxon>
        <taxon>Elateriformia</taxon>
        <taxon>Elateroidea</taxon>
        <taxon>Elateridae</taxon>
        <taxon>Agrypninae</taxon>
        <taxon>Pyrophorini</taxon>
        <taxon>Ignelater</taxon>
    </lineage>
</organism>
<dbReference type="PANTHER" id="PTHR11247">
    <property type="entry name" value="PALMITOYL-PROTEIN THIOESTERASE/DOLICHYLDIPHOSPHATASE 1"/>
    <property type="match status" value="1"/>
</dbReference>
<keyword evidence="4" id="KW-0732">Signal</keyword>
<dbReference type="FunFam" id="3.40.50.1820:FF:000107">
    <property type="entry name" value="Palmitoyl-protein thioesterase 1"/>
    <property type="match status" value="1"/>
</dbReference>
<dbReference type="EMBL" id="VTPC01003118">
    <property type="protein sequence ID" value="KAF2899015.1"/>
    <property type="molecule type" value="Genomic_DNA"/>
</dbReference>
<evidence type="ECO:0000313" key="11">
    <source>
        <dbReference type="Proteomes" id="UP000801492"/>
    </source>
</evidence>
<evidence type="ECO:0000256" key="8">
    <source>
        <dbReference type="ARBA" id="ARBA00031934"/>
    </source>
</evidence>
<dbReference type="InterPro" id="IPR002472">
    <property type="entry name" value="Palm_thioest"/>
</dbReference>
<dbReference type="GO" id="GO:0006898">
    <property type="term" value="P:receptor-mediated endocytosis"/>
    <property type="evidence" value="ECO:0007669"/>
    <property type="project" value="TreeGrafter"/>
</dbReference>
<evidence type="ECO:0000256" key="6">
    <source>
        <dbReference type="ARBA" id="ARBA00023157"/>
    </source>
</evidence>
<evidence type="ECO:0000256" key="9">
    <source>
        <dbReference type="ARBA" id="ARBA00047409"/>
    </source>
</evidence>
<dbReference type="GO" id="GO:0008474">
    <property type="term" value="F:palmitoyl-(protein) hydrolase activity"/>
    <property type="evidence" value="ECO:0007669"/>
    <property type="project" value="UniProtKB-EC"/>
</dbReference>
<dbReference type="InterPro" id="IPR029058">
    <property type="entry name" value="AB_hydrolase_fold"/>
</dbReference>
<keyword evidence="5" id="KW-0378">Hydrolase</keyword>
<dbReference type="PRINTS" id="PR00414">
    <property type="entry name" value="PPTHIESTRASE"/>
</dbReference>
<keyword evidence="7" id="KW-0325">Glycoprotein</keyword>
<gene>
    <name evidence="10" type="ORF">ILUMI_07162</name>
</gene>
<evidence type="ECO:0000256" key="5">
    <source>
        <dbReference type="ARBA" id="ARBA00022801"/>
    </source>
</evidence>
<proteinExistence type="inferred from homology"/>
<keyword evidence="6" id="KW-1015">Disulfide bond</keyword>
<evidence type="ECO:0000256" key="3">
    <source>
        <dbReference type="ARBA" id="ARBA00014212"/>
    </source>
</evidence>
<dbReference type="Proteomes" id="UP000801492">
    <property type="component" value="Unassembled WGS sequence"/>
</dbReference>
<evidence type="ECO:0000256" key="1">
    <source>
        <dbReference type="ARBA" id="ARBA00010758"/>
    </source>
</evidence>
<protein>
    <recommendedName>
        <fullName evidence="3">Palmitoyl-protein thioesterase 1</fullName>
        <ecNumber evidence="2">3.1.2.22</ecNumber>
    </recommendedName>
    <alternativeName>
        <fullName evidence="8">Palmitoyl-protein hydrolase 1</fullName>
    </alternativeName>
</protein>
<dbReference type="Pfam" id="PF02089">
    <property type="entry name" value="Palm_thioest"/>
    <property type="match status" value="1"/>
</dbReference>
<evidence type="ECO:0000256" key="2">
    <source>
        <dbReference type="ARBA" id="ARBA00012423"/>
    </source>
</evidence>
<evidence type="ECO:0000313" key="10">
    <source>
        <dbReference type="EMBL" id="KAF2899015.1"/>
    </source>
</evidence>
<comment type="catalytic activity">
    <reaction evidence="9">
        <text>S-hexadecanoyl-L-cysteinyl-[protein] + H2O = L-cysteinyl-[protein] + hexadecanoate + H(+)</text>
        <dbReference type="Rhea" id="RHEA:19233"/>
        <dbReference type="Rhea" id="RHEA-COMP:10131"/>
        <dbReference type="Rhea" id="RHEA-COMP:11032"/>
        <dbReference type="ChEBI" id="CHEBI:7896"/>
        <dbReference type="ChEBI" id="CHEBI:15377"/>
        <dbReference type="ChEBI" id="CHEBI:15378"/>
        <dbReference type="ChEBI" id="CHEBI:29950"/>
        <dbReference type="ChEBI" id="CHEBI:74151"/>
        <dbReference type="EC" id="3.1.2.22"/>
    </reaction>
    <physiologicalReaction direction="left-to-right" evidence="9">
        <dbReference type="Rhea" id="RHEA:19234"/>
    </physiologicalReaction>
</comment>
<name>A0A8K0D3Y9_IGNLU</name>
<sequence>MRPWIGILQVTPVMMCMFMPKVGRCEWFDWDNKQIKNLSFIHVNFLGDSCCNPFSLGAIILRLKLALPRVHVHSLQIGNNIIEDTLNGFLMHPDKQIEIACNAIKSDPLLANGYNAIGYSQGAQFLRGLAQRCPEPQMKTLVSLGGQHQGVYGLPGCDALNSKFCDRIRPIISNLAYLSLAQNRLVQATYWHDPINKTAYIYGNTYLADINNEYIVNETYIKNLQSLENIVFIIFEKDDMVQPIESEWFGFYKEGQSRETESLQESHVYKRLGLDKMDEEKKLHFLSTPGNHLELNWSWFLENVINKFFK</sequence>
<dbReference type="Gene3D" id="3.40.50.1820">
    <property type="entry name" value="alpha/beta hydrolase"/>
    <property type="match status" value="1"/>
</dbReference>
<dbReference type="GO" id="GO:0005764">
    <property type="term" value="C:lysosome"/>
    <property type="evidence" value="ECO:0007669"/>
    <property type="project" value="TreeGrafter"/>
</dbReference>
<accession>A0A8K0D3Y9</accession>
<dbReference type="OrthoDB" id="10263094at2759"/>
<evidence type="ECO:0000256" key="4">
    <source>
        <dbReference type="ARBA" id="ARBA00022729"/>
    </source>
</evidence>
<reference evidence="10" key="1">
    <citation type="submission" date="2019-08" db="EMBL/GenBank/DDBJ databases">
        <title>The genome of the North American firefly Photinus pyralis.</title>
        <authorList>
            <consortium name="Photinus pyralis genome working group"/>
            <person name="Fallon T.R."/>
            <person name="Sander Lower S.E."/>
            <person name="Weng J.-K."/>
        </authorList>
    </citation>
    <scope>NUCLEOTIDE SEQUENCE</scope>
    <source>
        <strain evidence="10">TRF0915ILg1</strain>
        <tissue evidence="10">Whole body</tissue>
    </source>
</reference>
<dbReference type="AlphaFoldDB" id="A0A8K0D3Y9"/>
<dbReference type="PANTHER" id="PTHR11247:SF8">
    <property type="entry name" value="PALMITOYL-PROTEIN THIOESTERASE 1"/>
    <property type="match status" value="1"/>
</dbReference>
<keyword evidence="11" id="KW-1185">Reference proteome</keyword>